<feature type="transmembrane region" description="Helical" evidence="1">
    <location>
        <begin position="73"/>
        <end position="99"/>
    </location>
</feature>
<dbReference type="InterPro" id="IPR002656">
    <property type="entry name" value="Acyl_transf_3_dom"/>
</dbReference>
<dbReference type="AlphaFoldDB" id="A0A7S7NKQ5"/>
<keyword evidence="1" id="KW-0472">Membrane</keyword>
<dbReference type="InterPro" id="IPR050879">
    <property type="entry name" value="Acyltransferase_3"/>
</dbReference>
<dbReference type="Proteomes" id="UP000593892">
    <property type="component" value="Chromosome"/>
</dbReference>
<accession>A0A7S7NKQ5</accession>
<reference evidence="3 4" key="1">
    <citation type="submission" date="2020-10" db="EMBL/GenBank/DDBJ databases">
        <title>Complete genome sequence of Paludibaculum fermentans P105T, a facultatively anaerobic acidobacterium capable of dissimilatory Fe(III) reduction.</title>
        <authorList>
            <person name="Dedysh S.N."/>
            <person name="Beletsky A.V."/>
            <person name="Kulichevskaya I.S."/>
            <person name="Mardanov A.V."/>
            <person name="Ravin N.V."/>
        </authorList>
    </citation>
    <scope>NUCLEOTIDE SEQUENCE [LARGE SCALE GENOMIC DNA]</scope>
    <source>
        <strain evidence="3 4">P105</strain>
    </source>
</reference>
<feature type="transmembrane region" description="Helical" evidence="1">
    <location>
        <begin position="292"/>
        <end position="314"/>
    </location>
</feature>
<dbReference type="GO" id="GO:0016020">
    <property type="term" value="C:membrane"/>
    <property type="evidence" value="ECO:0007669"/>
    <property type="project" value="TreeGrafter"/>
</dbReference>
<feature type="transmembrane region" description="Helical" evidence="1">
    <location>
        <begin position="206"/>
        <end position="225"/>
    </location>
</feature>
<evidence type="ECO:0000256" key="1">
    <source>
        <dbReference type="SAM" id="Phobius"/>
    </source>
</evidence>
<keyword evidence="3" id="KW-0012">Acyltransferase</keyword>
<gene>
    <name evidence="3" type="ORF">IRI77_21650</name>
</gene>
<dbReference type="GO" id="GO:0009103">
    <property type="term" value="P:lipopolysaccharide biosynthetic process"/>
    <property type="evidence" value="ECO:0007669"/>
    <property type="project" value="TreeGrafter"/>
</dbReference>
<feature type="domain" description="Acyltransferase 3" evidence="2">
    <location>
        <begin position="1"/>
        <end position="309"/>
    </location>
</feature>
<keyword evidence="1" id="KW-0812">Transmembrane</keyword>
<dbReference type="KEGG" id="pfer:IRI77_21650"/>
<feature type="transmembrane region" description="Helical" evidence="1">
    <location>
        <begin position="35"/>
        <end position="52"/>
    </location>
</feature>
<keyword evidence="3" id="KW-0808">Transferase</keyword>
<dbReference type="Pfam" id="PF01757">
    <property type="entry name" value="Acyl_transf_3"/>
    <property type="match status" value="1"/>
</dbReference>
<evidence type="ECO:0000313" key="4">
    <source>
        <dbReference type="Proteomes" id="UP000593892"/>
    </source>
</evidence>
<organism evidence="3 4">
    <name type="scientific">Paludibaculum fermentans</name>
    <dbReference type="NCBI Taxonomy" id="1473598"/>
    <lineage>
        <taxon>Bacteria</taxon>
        <taxon>Pseudomonadati</taxon>
        <taxon>Acidobacteriota</taxon>
        <taxon>Terriglobia</taxon>
        <taxon>Bryobacterales</taxon>
        <taxon>Bryobacteraceae</taxon>
        <taxon>Paludibaculum</taxon>
    </lineage>
</organism>
<keyword evidence="1" id="KW-1133">Transmembrane helix</keyword>
<feature type="transmembrane region" description="Helical" evidence="1">
    <location>
        <begin position="260"/>
        <end position="280"/>
    </location>
</feature>
<dbReference type="GO" id="GO:0016747">
    <property type="term" value="F:acyltransferase activity, transferring groups other than amino-acyl groups"/>
    <property type="evidence" value="ECO:0007669"/>
    <property type="project" value="InterPro"/>
</dbReference>
<evidence type="ECO:0000313" key="3">
    <source>
        <dbReference type="EMBL" id="QOY85427.1"/>
    </source>
</evidence>
<sequence>MRALSIMLVLFGHLVGTRGFWFSEVTEPVRALAKFGVHVFFVISGYLITRILQAEWRKHGSIRVGTFYRRRAFRILPVAIVYLSVVAVLAALGTIPMAWSDFVHAATYTMNFVDGPSWAVGHLWSLSVEEQFYILWPVILVLLGWRRAGAACLVFAVAAPLLRVGTKMAFGHGAWWAPTDADAIAVGCLLACVSERLGRWETYLRMLRSPIPLLLLVVPAAGIYLADRQALSFGLMQLAHLGVAVLIDRFVRYPGSFGGGLLNSAILMRIGVLSYSLYIWQELFLDRTSSLTVAQFPLNLVCTLCVAVISYQFVEQPFLAWRDRLERTR</sequence>
<protein>
    <submittedName>
        <fullName evidence="3">Acyltransferase</fullName>
    </submittedName>
</protein>
<feature type="transmembrane region" description="Helical" evidence="1">
    <location>
        <begin position="133"/>
        <end position="162"/>
    </location>
</feature>
<name>A0A7S7NKQ5_PALFE</name>
<dbReference type="PANTHER" id="PTHR23028:SF53">
    <property type="entry name" value="ACYL_TRANSF_3 DOMAIN-CONTAINING PROTEIN"/>
    <property type="match status" value="1"/>
</dbReference>
<dbReference type="EMBL" id="CP063849">
    <property type="protein sequence ID" value="QOY85427.1"/>
    <property type="molecule type" value="Genomic_DNA"/>
</dbReference>
<feature type="transmembrane region" description="Helical" evidence="1">
    <location>
        <begin position="231"/>
        <end position="248"/>
    </location>
</feature>
<keyword evidence="4" id="KW-1185">Reference proteome</keyword>
<evidence type="ECO:0000259" key="2">
    <source>
        <dbReference type="Pfam" id="PF01757"/>
    </source>
</evidence>
<proteinExistence type="predicted"/>
<dbReference type="PANTHER" id="PTHR23028">
    <property type="entry name" value="ACETYLTRANSFERASE"/>
    <property type="match status" value="1"/>
</dbReference>